<keyword evidence="3" id="KW-1185">Reference proteome</keyword>
<keyword evidence="1" id="KW-1133">Transmembrane helix</keyword>
<accession>A0A0J8DSV6</accession>
<feature type="transmembrane region" description="Helical" evidence="1">
    <location>
        <begin position="17"/>
        <end position="37"/>
    </location>
</feature>
<keyword evidence="1" id="KW-0472">Membrane</keyword>
<dbReference type="Proteomes" id="UP000035740">
    <property type="component" value="Unassembled WGS sequence"/>
</dbReference>
<name>A0A0J8DSV6_BETVV</name>
<dbReference type="AlphaFoldDB" id="A0A0J8DSV6"/>
<evidence type="ECO:0000313" key="3">
    <source>
        <dbReference type="Proteomes" id="UP000035740"/>
    </source>
</evidence>
<sequence>GQTSDAVWSTLCSCVHYIGNLGLFAVFPGAFLPYLLISSSHFTGEIYALSRLMGAAPPPQAPKIWIRPGPSGDI</sequence>
<evidence type="ECO:0000256" key="1">
    <source>
        <dbReference type="SAM" id="Phobius"/>
    </source>
</evidence>
<proteinExistence type="predicted"/>
<organism evidence="2 3">
    <name type="scientific">Beta vulgaris subsp. vulgaris</name>
    <name type="common">Beet</name>
    <dbReference type="NCBI Taxonomy" id="3555"/>
    <lineage>
        <taxon>Eukaryota</taxon>
        <taxon>Viridiplantae</taxon>
        <taxon>Streptophyta</taxon>
        <taxon>Embryophyta</taxon>
        <taxon>Tracheophyta</taxon>
        <taxon>Spermatophyta</taxon>
        <taxon>Magnoliopsida</taxon>
        <taxon>eudicotyledons</taxon>
        <taxon>Gunneridae</taxon>
        <taxon>Pentapetalae</taxon>
        <taxon>Caryophyllales</taxon>
        <taxon>Chenopodiaceae</taxon>
        <taxon>Betoideae</taxon>
        <taxon>Beta</taxon>
    </lineage>
</organism>
<protein>
    <submittedName>
        <fullName evidence="2">Uncharacterized protein</fullName>
    </submittedName>
</protein>
<evidence type="ECO:0000313" key="2">
    <source>
        <dbReference type="EMBL" id="KMS93840.1"/>
    </source>
</evidence>
<keyword evidence="1" id="KW-0812">Transmembrane</keyword>
<feature type="non-terminal residue" evidence="2">
    <location>
        <position position="1"/>
    </location>
</feature>
<dbReference type="Gramene" id="KMS93840">
    <property type="protein sequence ID" value="KMS93840"/>
    <property type="gene ID" value="BVRB_027430"/>
</dbReference>
<gene>
    <name evidence="2" type="ORF">BVRB_027430</name>
</gene>
<reference evidence="2 3" key="1">
    <citation type="journal article" date="2014" name="Nature">
        <title>The genome of the recently domesticated crop plant sugar beet (Beta vulgaris).</title>
        <authorList>
            <person name="Dohm J.C."/>
            <person name="Minoche A.E."/>
            <person name="Holtgrawe D."/>
            <person name="Capella-Gutierrez S."/>
            <person name="Zakrzewski F."/>
            <person name="Tafer H."/>
            <person name="Rupp O."/>
            <person name="Sorensen T.R."/>
            <person name="Stracke R."/>
            <person name="Reinhardt R."/>
            <person name="Goesmann A."/>
            <person name="Kraft T."/>
            <person name="Schulz B."/>
            <person name="Stadler P.F."/>
            <person name="Schmidt T."/>
            <person name="Gabaldon T."/>
            <person name="Lehrach H."/>
            <person name="Weisshaar B."/>
            <person name="Himmelbauer H."/>
        </authorList>
    </citation>
    <scope>NUCLEOTIDE SEQUENCE [LARGE SCALE GENOMIC DNA]</scope>
    <source>
        <tissue evidence="2">Taproot</tissue>
    </source>
</reference>
<dbReference type="EMBL" id="KQ098528">
    <property type="protein sequence ID" value="KMS93840.1"/>
    <property type="molecule type" value="Genomic_DNA"/>
</dbReference>